<sequence>MNQINILSIFPGLGNPLFAAESQIHGHATLGWNILLALPIVLPLLGAGLSLAFASVRRLQGIISATVLAISLGVAVALLVMSLDGPVVLDIGSWAAPVGIVLVADRLSAIMLLTSLTVTLLVLLYSLVQGAADGDEAAPIAVYHPAFLILSAGVSNAFLSGDLFNIYVGFEMLLMASFVLITLGGTRDRIRSGTVYVVVSLLSSFLFLIAISLVYAATGTVNLAQLAFRLPEIDSGVRLAIQALLLVGFGVKAAIFPLSAWLPDSYPTAPAPVTAVFAGLLTKVGVYAIIRTQVLLFPGDRLDLIVGVFAILTMIMGILGAVAQHDIKRLLSFTLVSHIGYMIWGISLSQVNGLGATIYYAIHHISVQTALFLVVGLIERHGGTTSLTKLGALVRTAPLIAVLYLVPALNLAGIPPFSGFFGKVGLIQSSADRGLWIDWVLIGAGIVTSLLTLYAVMRAWNMAFWQTPPEELPAKQNPRGMTAAAGTLVGVTILLSIFAGPLNLYTRNAALELEARAPYVVSVLPDDGRGSGISRDVTKRESEKDAQNNAPGAKQNLPAAKPDDGGRAK</sequence>
<feature type="transmembrane region" description="Helical" evidence="9">
    <location>
        <begin position="434"/>
        <end position="460"/>
    </location>
</feature>
<feature type="transmembrane region" description="Helical" evidence="9">
    <location>
        <begin position="164"/>
        <end position="183"/>
    </location>
</feature>
<dbReference type="InterPro" id="IPR050586">
    <property type="entry name" value="CPA3_Na-H_Antiporter_D"/>
</dbReference>
<dbReference type="RefSeq" id="WP_309956505.1">
    <property type="nucleotide sequence ID" value="NZ_JAVDUJ010000001.1"/>
</dbReference>
<dbReference type="PRINTS" id="PR01437">
    <property type="entry name" value="NUOXDRDTASE4"/>
</dbReference>
<dbReference type="PANTHER" id="PTHR42703:SF1">
    <property type="entry name" value="NA(+)_H(+) ANTIPORTER SUBUNIT D1"/>
    <property type="match status" value="1"/>
</dbReference>
<dbReference type="PANTHER" id="PTHR42703">
    <property type="entry name" value="NADH DEHYDROGENASE"/>
    <property type="match status" value="1"/>
</dbReference>
<dbReference type="EMBL" id="JAVDUJ010000001">
    <property type="protein sequence ID" value="MDR6939661.1"/>
    <property type="molecule type" value="Genomic_DNA"/>
</dbReference>
<keyword evidence="6 9" id="KW-0472">Membrane</keyword>
<comment type="similarity">
    <text evidence="2">Belongs to the CPA3 antiporters (TC 2.A.63) subunit D family.</text>
</comment>
<feature type="region of interest" description="Disordered" evidence="8">
    <location>
        <begin position="528"/>
        <end position="569"/>
    </location>
</feature>
<feature type="transmembrane region" description="Helical" evidence="9">
    <location>
        <begin position="29"/>
        <end position="54"/>
    </location>
</feature>
<feature type="domain" description="NADH:quinone oxidoreductase/Mrp antiporter transmembrane" evidence="10">
    <location>
        <begin position="160"/>
        <end position="451"/>
    </location>
</feature>
<dbReference type="Proteomes" id="UP001266099">
    <property type="component" value="Unassembled WGS sequence"/>
</dbReference>
<reference evidence="11 12" key="1">
    <citation type="submission" date="2023-07" db="EMBL/GenBank/DDBJ databases">
        <title>Sequencing the genomes of 1000 actinobacteria strains.</title>
        <authorList>
            <person name="Klenk H.-P."/>
        </authorList>
    </citation>
    <scope>NUCLEOTIDE SEQUENCE [LARGE SCALE GENOMIC DNA]</scope>
    <source>
        <strain evidence="11 12">DSM 15539</strain>
    </source>
</reference>
<evidence type="ECO:0000256" key="1">
    <source>
        <dbReference type="ARBA" id="ARBA00004651"/>
    </source>
</evidence>
<feature type="transmembrane region" description="Helical" evidence="9">
    <location>
        <begin position="302"/>
        <end position="323"/>
    </location>
</feature>
<feature type="compositionally biased region" description="Basic and acidic residues" evidence="8">
    <location>
        <begin position="536"/>
        <end position="546"/>
    </location>
</feature>
<keyword evidence="12" id="KW-1185">Reference proteome</keyword>
<evidence type="ECO:0000313" key="12">
    <source>
        <dbReference type="Proteomes" id="UP001266099"/>
    </source>
</evidence>
<evidence type="ECO:0000313" key="11">
    <source>
        <dbReference type="EMBL" id="MDR6939661.1"/>
    </source>
</evidence>
<dbReference type="NCBIfam" id="NF009308">
    <property type="entry name" value="PRK12665.1"/>
    <property type="match status" value="1"/>
</dbReference>
<comment type="subcellular location">
    <subcellularLocation>
        <location evidence="1">Cell membrane</location>
        <topology evidence="1">Multi-pass membrane protein</topology>
    </subcellularLocation>
    <subcellularLocation>
        <location evidence="7">Membrane</location>
        <topology evidence="7">Multi-pass membrane protein</topology>
    </subcellularLocation>
</comment>
<feature type="transmembrane region" description="Helical" evidence="9">
    <location>
        <begin position="269"/>
        <end position="290"/>
    </location>
</feature>
<comment type="caution">
    <text evidence="11">The sequence shown here is derived from an EMBL/GenBank/DDBJ whole genome shotgun (WGS) entry which is preliminary data.</text>
</comment>
<evidence type="ECO:0000256" key="9">
    <source>
        <dbReference type="SAM" id="Phobius"/>
    </source>
</evidence>
<keyword evidence="5 9" id="KW-1133">Transmembrane helix</keyword>
<name>A0ABU1T469_9ACTO</name>
<feature type="transmembrane region" description="Helical" evidence="9">
    <location>
        <begin position="357"/>
        <end position="378"/>
    </location>
</feature>
<feature type="transmembrane region" description="Helical" evidence="9">
    <location>
        <begin position="330"/>
        <end position="351"/>
    </location>
</feature>
<feature type="transmembrane region" description="Helical" evidence="9">
    <location>
        <begin position="61"/>
        <end position="83"/>
    </location>
</feature>
<protein>
    <submittedName>
        <fullName evidence="11">Multicomponent Na+:H+ antiporter subunit D</fullName>
    </submittedName>
</protein>
<proteinExistence type="inferred from homology"/>
<accession>A0ABU1T469</accession>
<dbReference type="InterPro" id="IPR001750">
    <property type="entry name" value="ND/Mrp_TM"/>
</dbReference>
<evidence type="ECO:0000256" key="4">
    <source>
        <dbReference type="ARBA" id="ARBA00022692"/>
    </source>
</evidence>
<evidence type="ECO:0000259" key="10">
    <source>
        <dbReference type="Pfam" id="PF00361"/>
    </source>
</evidence>
<organism evidence="11 12">
    <name type="scientific">Arcanobacterium hippocoleae</name>
    <dbReference type="NCBI Taxonomy" id="149017"/>
    <lineage>
        <taxon>Bacteria</taxon>
        <taxon>Bacillati</taxon>
        <taxon>Actinomycetota</taxon>
        <taxon>Actinomycetes</taxon>
        <taxon>Actinomycetales</taxon>
        <taxon>Actinomycetaceae</taxon>
        <taxon>Arcanobacterium</taxon>
    </lineage>
</organism>
<evidence type="ECO:0000256" key="7">
    <source>
        <dbReference type="RuleBase" id="RU000320"/>
    </source>
</evidence>
<gene>
    <name evidence="11" type="ORF">J2S36_001204</name>
</gene>
<evidence type="ECO:0000256" key="3">
    <source>
        <dbReference type="ARBA" id="ARBA00022475"/>
    </source>
</evidence>
<keyword evidence="4 7" id="KW-0812">Transmembrane</keyword>
<feature type="transmembrane region" description="Helical" evidence="9">
    <location>
        <begin position="107"/>
        <end position="128"/>
    </location>
</feature>
<evidence type="ECO:0000256" key="8">
    <source>
        <dbReference type="SAM" id="MobiDB-lite"/>
    </source>
</evidence>
<evidence type="ECO:0000256" key="6">
    <source>
        <dbReference type="ARBA" id="ARBA00023136"/>
    </source>
</evidence>
<feature type="transmembrane region" description="Helical" evidence="9">
    <location>
        <begin position="140"/>
        <end position="158"/>
    </location>
</feature>
<evidence type="ECO:0000256" key="5">
    <source>
        <dbReference type="ARBA" id="ARBA00022989"/>
    </source>
</evidence>
<dbReference type="Pfam" id="PF00361">
    <property type="entry name" value="Proton_antipo_M"/>
    <property type="match status" value="1"/>
</dbReference>
<evidence type="ECO:0000256" key="2">
    <source>
        <dbReference type="ARBA" id="ARBA00005346"/>
    </source>
</evidence>
<dbReference type="InterPro" id="IPR003918">
    <property type="entry name" value="NADH_UbQ_OxRdtase"/>
</dbReference>
<feature type="transmembrane region" description="Helical" evidence="9">
    <location>
        <begin position="237"/>
        <end position="262"/>
    </location>
</feature>
<keyword evidence="3" id="KW-1003">Cell membrane</keyword>
<feature type="transmembrane region" description="Helical" evidence="9">
    <location>
        <begin position="481"/>
        <end position="502"/>
    </location>
</feature>
<feature type="transmembrane region" description="Helical" evidence="9">
    <location>
        <begin position="195"/>
        <end position="217"/>
    </location>
</feature>
<feature type="transmembrane region" description="Helical" evidence="9">
    <location>
        <begin position="390"/>
        <end position="414"/>
    </location>
</feature>